<gene>
    <name evidence="4" type="ORF">BE04_31830</name>
</gene>
<comment type="caution">
    <text evidence="4">The sequence shown here is derived from an EMBL/GenBank/DDBJ whole genome shotgun (WGS) entry which is preliminary data.</text>
</comment>
<evidence type="ECO:0008006" key="6">
    <source>
        <dbReference type="Google" id="ProtNLM"/>
    </source>
</evidence>
<dbReference type="Gene3D" id="2.180.10.10">
    <property type="entry name" value="RHS repeat-associated core"/>
    <property type="match status" value="1"/>
</dbReference>
<feature type="domain" description="Tse2 ADP-ribosyltransferase toxin" evidence="3">
    <location>
        <begin position="216"/>
        <end position="271"/>
    </location>
</feature>
<dbReference type="Pfam" id="PF18648">
    <property type="entry name" value="ADPRTs_Tse2"/>
    <property type="match status" value="1"/>
</dbReference>
<evidence type="ECO:0000259" key="3">
    <source>
        <dbReference type="Pfam" id="PF18648"/>
    </source>
</evidence>
<evidence type="ECO:0000259" key="2">
    <source>
        <dbReference type="Pfam" id="PF03527"/>
    </source>
</evidence>
<reference evidence="4 5" key="1">
    <citation type="submission" date="2014-02" db="EMBL/GenBank/DDBJ databases">
        <title>The small core and large imbalanced accessory genome model reveals a collaborative survival strategy of Sorangium cellulosum strains in nature.</title>
        <authorList>
            <person name="Han K."/>
            <person name="Peng R."/>
            <person name="Blom J."/>
            <person name="Li Y.-Z."/>
        </authorList>
    </citation>
    <scope>NUCLEOTIDE SEQUENCE [LARGE SCALE GENOMIC DNA]</scope>
    <source>
        <strain evidence="4 5">So0157-18</strain>
    </source>
</reference>
<dbReference type="EMBL" id="JELX01000734">
    <property type="protein sequence ID" value="KYF62143.1"/>
    <property type="molecule type" value="Genomic_DNA"/>
</dbReference>
<dbReference type="PANTHER" id="PTHR32305:SF15">
    <property type="entry name" value="PROTEIN RHSA-RELATED"/>
    <property type="match status" value="1"/>
</dbReference>
<dbReference type="PANTHER" id="PTHR32305">
    <property type="match status" value="1"/>
</dbReference>
<dbReference type="NCBIfam" id="TIGR03696">
    <property type="entry name" value="Rhs_assc_core"/>
    <property type="match status" value="1"/>
</dbReference>
<feature type="domain" description="RHS protein conserved region" evidence="2">
    <location>
        <begin position="36"/>
        <end position="69"/>
    </location>
</feature>
<evidence type="ECO:0000256" key="1">
    <source>
        <dbReference type="SAM" id="MobiDB-lite"/>
    </source>
</evidence>
<dbReference type="InterPro" id="IPR001826">
    <property type="entry name" value="RHS"/>
</dbReference>
<protein>
    <recommendedName>
        <fullName evidence="6">Rhs family protein</fullName>
    </recommendedName>
</protein>
<dbReference type="InterPro" id="IPR050708">
    <property type="entry name" value="T6SS_VgrG/RHS"/>
</dbReference>
<sequence>MLAADVDNEHGARTFVHAPGTFVPLLQQQDGRVLTYVNDHLGTPKELLDPRGLVAWSAAHSAWGKITDVWRDPISVLNHRTTVESPFRLLGQYADDETGLCYTRFRFFDPETGGWCSPDPLGIHGGRNLFGFDGSPSTVVDALGLATDEKPCQKAQTTVPTDLHAFGNKATPRPPRIEGHNTKPGQKADMVPDANKMLQPNVTQGASTFADPSQAPITGHYHTLPAGTKLPQGLGVVADGKDVGGTHARTHHTIVATEPMTPAEFESKYNSLPWSHGGKK</sequence>
<dbReference type="AlphaFoldDB" id="A0A150Q2V9"/>
<accession>A0A150Q2V9</accession>
<dbReference type="Pfam" id="PF03527">
    <property type="entry name" value="RHS"/>
    <property type="match status" value="1"/>
</dbReference>
<evidence type="ECO:0000313" key="5">
    <source>
        <dbReference type="Proteomes" id="UP000075604"/>
    </source>
</evidence>
<dbReference type="Proteomes" id="UP000075604">
    <property type="component" value="Unassembled WGS sequence"/>
</dbReference>
<evidence type="ECO:0000313" key="4">
    <source>
        <dbReference type="EMBL" id="KYF62143.1"/>
    </source>
</evidence>
<proteinExistence type="predicted"/>
<dbReference type="InterPro" id="IPR041018">
    <property type="entry name" value="ADPRTs_Tse2"/>
</dbReference>
<organism evidence="4 5">
    <name type="scientific">Sorangium cellulosum</name>
    <name type="common">Polyangium cellulosum</name>
    <dbReference type="NCBI Taxonomy" id="56"/>
    <lineage>
        <taxon>Bacteria</taxon>
        <taxon>Pseudomonadati</taxon>
        <taxon>Myxococcota</taxon>
        <taxon>Polyangia</taxon>
        <taxon>Polyangiales</taxon>
        <taxon>Polyangiaceae</taxon>
        <taxon>Sorangium</taxon>
    </lineage>
</organism>
<name>A0A150Q2V9_SORCE</name>
<dbReference type="InterPro" id="IPR022385">
    <property type="entry name" value="Rhs_assc_core"/>
</dbReference>
<feature type="region of interest" description="Disordered" evidence="1">
    <location>
        <begin position="164"/>
        <end position="187"/>
    </location>
</feature>